<evidence type="ECO:0000256" key="3">
    <source>
        <dbReference type="ARBA" id="ARBA00023125"/>
    </source>
</evidence>
<comment type="caution">
    <text evidence="7">The sequence shown here is derived from an EMBL/GenBank/DDBJ whole genome shotgun (WGS) entry which is preliminary data.</text>
</comment>
<dbReference type="Pfam" id="PF13977">
    <property type="entry name" value="TetR_C_6"/>
    <property type="match status" value="1"/>
</dbReference>
<dbReference type="InterPro" id="IPR050109">
    <property type="entry name" value="HTH-type_TetR-like_transc_reg"/>
</dbReference>
<dbReference type="PROSITE" id="PS50977">
    <property type="entry name" value="HTH_TETR_2"/>
    <property type="match status" value="1"/>
</dbReference>
<accession>A0A7W2EVJ1</accession>
<feature type="domain" description="HTH tetR-type" evidence="6">
    <location>
        <begin position="19"/>
        <end position="79"/>
    </location>
</feature>
<dbReference type="PANTHER" id="PTHR30055">
    <property type="entry name" value="HTH-TYPE TRANSCRIPTIONAL REGULATOR RUTR"/>
    <property type="match status" value="1"/>
</dbReference>
<dbReference type="PANTHER" id="PTHR30055:SF234">
    <property type="entry name" value="HTH-TYPE TRANSCRIPTIONAL REGULATOR BETI"/>
    <property type="match status" value="1"/>
</dbReference>
<dbReference type="Gene3D" id="1.10.357.10">
    <property type="entry name" value="Tetracycline Repressor, domain 2"/>
    <property type="match status" value="1"/>
</dbReference>
<name>A0A7W2EVJ1_9BURK</name>
<dbReference type="PRINTS" id="PR00455">
    <property type="entry name" value="HTHTETR"/>
</dbReference>
<dbReference type="RefSeq" id="WP_182165851.1">
    <property type="nucleotide sequence ID" value="NZ_JACEZT010000015.1"/>
</dbReference>
<evidence type="ECO:0000256" key="4">
    <source>
        <dbReference type="ARBA" id="ARBA00023163"/>
    </source>
</evidence>
<dbReference type="InterPro" id="IPR001647">
    <property type="entry name" value="HTH_TetR"/>
</dbReference>
<feature type="DNA-binding region" description="H-T-H motif" evidence="5">
    <location>
        <begin position="42"/>
        <end position="61"/>
    </location>
</feature>
<dbReference type="EMBL" id="JACEZT010000015">
    <property type="protein sequence ID" value="MBA5639379.1"/>
    <property type="molecule type" value="Genomic_DNA"/>
</dbReference>
<keyword evidence="4" id="KW-0804">Transcription</keyword>
<sequence>MRKPASPRGAHSVLRAQGERTRLAIVGAARSLLLQNGSLKFTLREIAQRAGISISNLQYYFPTRLAVLRAVFEPVLGSYTRELRNAMEKGGAPGDMLGLLVAKVMRDAKDAESSALWCHFLSLVAIDPVASQMLDECYAGVTNELVGLIAALNPRLTLVETRATAMLLIALMEGVSMRAGVRRRNRADLRGIERRFLAAVNQLLFGSLY</sequence>
<keyword evidence="3 5" id="KW-0238">DNA-binding</keyword>
<dbReference type="SUPFAM" id="SSF48498">
    <property type="entry name" value="Tetracyclin repressor-like, C-terminal domain"/>
    <property type="match status" value="1"/>
</dbReference>
<dbReference type="GO" id="GO:0003700">
    <property type="term" value="F:DNA-binding transcription factor activity"/>
    <property type="evidence" value="ECO:0007669"/>
    <property type="project" value="TreeGrafter"/>
</dbReference>
<keyword evidence="8" id="KW-1185">Reference proteome</keyword>
<dbReference type="SUPFAM" id="SSF46689">
    <property type="entry name" value="Homeodomain-like"/>
    <property type="match status" value="1"/>
</dbReference>
<dbReference type="GO" id="GO:0000976">
    <property type="term" value="F:transcription cis-regulatory region binding"/>
    <property type="evidence" value="ECO:0007669"/>
    <property type="project" value="TreeGrafter"/>
</dbReference>
<dbReference type="Pfam" id="PF00440">
    <property type="entry name" value="TetR_N"/>
    <property type="match status" value="1"/>
</dbReference>
<proteinExistence type="predicted"/>
<evidence type="ECO:0000256" key="1">
    <source>
        <dbReference type="ARBA" id="ARBA00022491"/>
    </source>
</evidence>
<dbReference type="Proteomes" id="UP000534388">
    <property type="component" value="Unassembled WGS sequence"/>
</dbReference>
<protein>
    <submittedName>
        <fullName evidence="7">TetR/AcrR family transcriptional regulator</fullName>
    </submittedName>
</protein>
<dbReference type="InterPro" id="IPR039538">
    <property type="entry name" value="BetI_C"/>
</dbReference>
<evidence type="ECO:0000313" key="7">
    <source>
        <dbReference type="EMBL" id="MBA5639379.1"/>
    </source>
</evidence>
<keyword evidence="2" id="KW-0805">Transcription regulation</keyword>
<gene>
    <name evidence="7" type="ORF">H3H37_20150</name>
</gene>
<evidence type="ECO:0000256" key="5">
    <source>
        <dbReference type="PROSITE-ProRule" id="PRU00335"/>
    </source>
</evidence>
<organism evidence="7 8">
    <name type="scientific">Rugamonas brunnea</name>
    <dbReference type="NCBI Taxonomy" id="2758569"/>
    <lineage>
        <taxon>Bacteria</taxon>
        <taxon>Pseudomonadati</taxon>
        <taxon>Pseudomonadota</taxon>
        <taxon>Betaproteobacteria</taxon>
        <taxon>Burkholderiales</taxon>
        <taxon>Oxalobacteraceae</taxon>
        <taxon>Telluria group</taxon>
        <taxon>Rugamonas</taxon>
    </lineage>
</organism>
<dbReference type="AlphaFoldDB" id="A0A7W2EVJ1"/>
<reference evidence="7 8" key="1">
    <citation type="submission" date="2020-07" db="EMBL/GenBank/DDBJ databases">
        <title>Novel species isolated from subtropical streams in China.</title>
        <authorList>
            <person name="Lu H."/>
        </authorList>
    </citation>
    <scope>NUCLEOTIDE SEQUENCE [LARGE SCALE GENOMIC DNA]</scope>
    <source>
        <strain evidence="7 8">LX20W</strain>
    </source>
</reference>
<dbReference type="InterPro" id="IPR009057">
    <property type="entry name" value="Homeodomain-like_sf"/>
</dbReference>
<evidence type="ECO:0000313" key="8">
    <source>
        <dbReference type="Proteomes" id="UP000534388"/>
    </source>
</evidence>
<dbReference type="InterPro" id="IPR036271">
    <property type="entry name" value="Tet_transcr_reg_TetR-rel_C_sf"/>
</dbReference>
<evidence type="ECO:0000256" key="2">
    <source>
        <dbReference type="ARBA" id="ARBA00023015"/>
    </source>
</evidence>
<keyword evidence="1" id="KW-0678">Repressor</keyword>
<evidence type="ECO:0000259" key="6">
    <source>
        <dbReference type="PROSITE" id="PS50977"/>
    </source>
</evidence>